<dbReference type="InterPro" id="IPR000866">
    <property type="entry name" value="AhpC/TSA"/>
</dbReference>
<dbReference type="GO" id="GO:0016491">
    <property type="term" value="F:oxidoreductase activity"/>
    <property type="evidence" value="ECO:0007669"/>
    <property type="project" value="InterPro"/>
</dbReference>
<organism evidence="2 3">
    <name type="scientific">Candidatus Scalindua rubra</name>
    <dbReference type="NCBI Taxonomy" id="1872076"/>
    <lineage>
        <taxon>Bacteria</taxon>
        <taxon>Pseudomonadati</taxon>
        <taxon>Planctomycetota</taxon>
        <taxon>Candidatus Brocadiia</taxon>
        <taxon>Candidatus Brocadiales</taxon>
        <taxon>Candidatus Scalinduaceae</taxon>
        <taxon>Candidatus Scalindua</taxon>
    </lineage>
</organism>
<dbReference type="InterPro" id="IPR036249">
    <property type="entry name" value="Thioredoxin-like_sf"/>
</dbReference>
<dbReference type="PROSITE" id="PS51352">
    <property type="entry name" value="THIOREDOXIN_2"/>
    <property type="match status" value="1"/>
</dbReference>
<dbReference type="PANTHER" id="PTHR42852:SF17">
    <property type="entry name" value="THIOREDOXIN-LIKE PROTEIN HI_1115"/>
    <property type="match status" value="1"/>
</dbReference>
<gene>
    <name evidence="2" type="ORF">SCARUB_02646</name>
</gene>
<comment type="caution">
    <text evidence="2">The sequence shown here is derived from an EMBL/GenBank/DDBJ whole genome shotgun (WGS) entry which is preliminary data.</text>
</comment>
<proteinExistence type="predicted"/>
<evidence type="ECO:0000313" key="3">
    <source>
        <dbReference type="Proteomes" id="UP000094056"/>
    </source>
</evidence>
<dbReference type="Gene3D" id="3.40.30.10">
    <property type="entry name" value="Glutaredoxin"/>
    <property type="match status" value="1"/>
</dbReference>
<evidence type="ECO:0000259" key="1">
    <source>
        <dbReference type="PROSITE" id="PS51352"/>
    </source>
</evidence>
<dbReference type="EMBL" id="MAYW01000071">
    <property type="protein sequence ID" value="ODS32252.1"/>
    <property type="molecule type" value="Genomic_DNA"/>
</dbReference>
<dbReference type="PANTHER" id="PTHR42852">
    <property type="entry name" value="THIOL:DISULFIDE INTERCHANGE PROTEIN DSBE"/>
    <property type="match status" value="1"/>
</dbReference>
<dbReference type="InterPro" id="IPR013766">
    <property type="entry name" value="Thioredoxin_domain"/>
</dbReference>
<dbReference type="InterPro" id="IPR050553">
    <property type="entry name" value="Thioredoxin_ResA/DsbE_sf"/>
</dbReference>
<dbReference type="SUPFAM" id="SSF52833">
    <property type="entry name" value="Thioredoxin-like"/>
    <property type="match status" value="1"/>
</dbReference>
<reference evidence="2 3" key="1">
    <citation type="submission" date="2016-07" db="EMBL/GenBank/DDBJ databases">
        <title>Draft genome of Scalindua rubra, obtained from a brine-seawater interface in the Red Sea, sheds light on salt adaptation in anammox bacteria.</title>
        <authorList>
            <person name="Speth D.R."/>
            <person name="Lagkouvardos I."/>
            <person name="Wang Y."/>
            <person name="Qian P.-Y."/>
            <person name="Dutilh B.E."/>
            <person name="Jetten M.S."/>
        </authorList>
    </citation>
    <scope>NUCLEOTIDE SEQUENCE [LARGE SCALE GENOMIC DNA]</scope>
    <source>
        <strain evidence="2">BSI-1</strain>
    </source>
</reference>
<dbReference type="CDD" id="cd02966">
    <property type="entry name" value="TlpA_like_family"/>
    <property type="match status" value="1"/>
</dbReference>
<dbReference type="AlphaFoldDB" id="A0A1E3X9G1"/>
<name>A0A1E3X9G1_9BACT</name>
<dbReference type="GO" id="GO:0016209">
    <property type="term" value="F:antioxidant activity"/>
    <property type="evidence" value="ECO:0007669"/>
    <property type="project" value="InterPro"/>
</dbReference>
<feature type="domain" description="Thioredoxin" evidence="1">
    <location>
        <begin position="38"/>
        <end position="174"/>
    </location>
</feature>
<sequence length="174" mass="19616">MNTVLRMFLVLSLSTFVMFFLTFSTIDNIVFAEVGTGVNVGQKASPFKLLTIDGKELELESFAKDKVTLLVFGATWCPACRHEIPILKEYYKEFKDDGLNVLAIDIQESEKKVKSFVEKNQINYPVALDSNADAARLYKVVGIPLNVILDKNGVIRYKEHSPPSKEILEKLLIN</sequence>
<accession>A0A1E3X9G1</accession>
<dbReference type="Pfam" id="PF00578">
    <property type="entry name" value="AhpC-TSA"/>
    <property type="match status" value="1"/>
</dbReference>
<evidence type="ECO:0000313" key="2">
    <source>
        <dbReference type="EMBL" id="ODS32252.1"/>
    </source>
</evidence>
<protein>
    <submittedName>
        <fullName evidence="2">Putative thioredoxin</fullName>
    </submittedName>
</protein>
<dbReference type="Proteomes" id="UP000094056">
    <property type="component" value="Unassembled WGS sequence"/>
</dbReference>